<evidence type="ECO:0000256" key="1">
    <source>
        <dbReference type="SAM" id="MobiDB-lite"/>
    </source>
</evidence>
<dbReference type="EMBL" id="CAWUHD010000074">
    <property type="protein sequence ID" value="CAK7227700.1"/>
    <property type="molecule type" value="Genomic_DNA"/>
</dbReference>
<name>A0ABP0C7S1_9PEZI</name>
<gene>
    <name evidence="2" type="ORF">SEUCBS140593_006664</name>
</gene>
<protein>
    <submittedName>
        <fullName evidence="2">Uncharacterized protein</fullName>
    </submittedName>
</protein>
<feature type="region of interest" description="Disordered" evidence="1">
    <location>
        <begin position="1"/>
        <end position="26"/>
    </location>
</feature>
<feature type="compositionally biased region" description="Polar residues" evidence="1">
    <location>
        <begin position="14"/>
        <end position="25"/>
    </location>
</feature>
<proteinExistence type="predicted"/>
<accession>A0ABP0C7S1</accession>
<organism evidence="2 3">
    <name type="scientific">Sporothrix eucalyptigena</name>
    <dbReference type="NCBI Taxonomy" id="1812306"/>
    <lineage>
        <taxon>Eukaryota</taxon>
        <taxon>Fungi</taxon>
        <taxon>Dikarya</taxon>
        <taxon>Ascomycota</taxon>
        <taxon>Pezizomycotina</taxon>
        <taxon>Sordariomycetes</taxon>
        <taxon>Sordariomycetidae</taxon>
        <taxon>Ophiostomatales</taxon>
        <taxon>Ophiostomataceae</taxon>
        <taxon>Sporothrix</taxon>
    </lineage>
</organism>
<evidence type="ECO:0000313" key="3">
    <source>
        <dbReference type="Proteomes" id="UP001642482"/>
    </source>
</evidence>
<comment type="caution">
    <text evidence="2">The sequence shown here is derived from an EMBL/GenBank/DDBJ whole genome shotgun (WGS) entry which is preliminary data.</text>
</comment>
<reference evidence="2 3" key="1">
    <citation type="submission" date="2024-01" db="EMBL/GenBank/DDBJ databases">
        <authorList>
            <person name="Allen C."/>
            <person name="Tagirdzhanova G."/>
        </authorList>
    </citation>
    <scope>NUCLEOTIDE SEQUENCE [LARGE SCALE GENOMIC DNA]</scope>
</reference>
<sequence length="120" mass="13043">MKDNSLGKNKKTKASPQRAQGSTPTKAEEDLPIFFYMSDRKHGELCQWFPSEFTFEISIIEAVIERVGVITHLTTVIGPNITFSGAETETAGQAGRGSTEDWWTPVKSAVVVAGNVAKIG</sequence>
<dbReference type="Proteomes" id="UP001642482">
    <property type="component" value="Unassembled WGS sequence"/>
</dbReference>
<keyword evidence="3" id="KW-1185">Reference proteome</keyword>
<evidence type="ECO:0000313" key="2">
    <source>
        <dbReference type="EMBL" id="CAK7227700.1"/>
    </source>
</evidence>